<feature type="non-terminal residue" evidence="1">
    <location>
        <position position="78"/>
    </location>
</feature>
<comment type="caution">
    <text evidence="1">The sequence shown here is derived from an EMBL/GenBank/DDBJ whole genome shotgun (WGS) entry which is preliminary data.</text>
</comment>
<evidence type="ECO:0000313" key="3">
    <source>
        <dbReference type="Proteomes" id="UP000677228"/>
    </source>
</evidence>
<evidence type="ECO:0000313" key="2">
    <source>
        <dbReference type="EMBL" id="CAF4309193.1"/>
    </source>
</evidence>
<evidence type="ECO:0000313" key="1">
    <source>
        <dbReference type="EMBL" id="CAF1522278.1"/>
    </source>
</evidence>
<dbReference type="Proteomes" id="UP000677228">
    <property type="component" value="Unassembled WGS sequence"/>
</dbReference>
<reference evidence="1" key="1">
    <citation type="submission" date="2021-02" db="EMBL/GenBank/DDBJ databases">
        <authorList>
            <person name="Nowell W R."/>
        </authorList>
    </citation>
    <scope>NUCLEOTIDE SEQUENCE</scope>
</reference>
<feature type="non-terminal residue" evidence="1">
    <location>
        <position position="1"/>
    </location>
</feature>
<dbReference type="Proteomes" id="UP000682733">
    <property type="component" value="Unassembled WGS sequence"/>
</dbReference>
<name>A0A8S2FNZ1_9BILA</name>
<dbReference type="EMBL" id="CAJNOK010036414">
    <property type="protein sequence ID" value="CAF1522278.1"/>
    <property type="molecule type" value="Genomic_DNA"/>
</dbReference>
<accession>A0A8S2FNZ1</accession>
<dbReference type="EMBL" id="CAJOBA010058564">
    <property type="protein sequence ID" value="CAF4309193.1"/>
    <property type="molecule type" value="Genomic_DNA"/>
</dbReference>
<proteinExistence type="predicted"/>
<dbReference type="AlphaFoldDB" id="A0A8S2FNZ1"/>
<protein>
    <submittedName>
        <fullName evidence="1">Uncharacterized protein</fullName>
    </submittedName>
</protein>
<gene>
    <name evidence="1" type="ORF">OVA965_LOCUS37844</name>
    <name evidence="2" type="ORF">TMI583_LOCUS38967</name>
</gene>
<sequence>EVTEMKEKVEKRKADIAAEQISLARSRSADFESENEGIKQRIKAGKEELIRLNIDVDDRNRTLNELNTMIMFAKNIMK</sequence>
<organism evidence="1 3">
    <name type="scientific">Didymodactylos carnosus</name>
    <dbReference type="NCBI Taxonomy" id="1234261"/>
    <lineage>
        <taxon>Eukaryota</taxon>
        <taxon>Metazoa</taxon>
        <taxon>Spiralia</taxon>
        <taxon>Gnathifera</taxon>
        <taxon>Rotifera</taxon>
        <taxon>Eurotatoria</taxon>
        <taxon>Bdelloidea</taxon>
        <taxon>Philodinida</taxon>
        <taxon>Philodinidae</taxon>
        <taxon>Didymodactylos</taxon>
    </lineage>
</organism>